<dbReference type="Proteomes" id="UP000828941">
    <property type="component" value="Chromosome 13"/>
</dbReference>
<accession>A0ACB9KRM2</accession>
<proteinExistence type="predicted"/>
<dbReference type="EMBL" id="CM039438">
    <property type="protein sequence ID" value="KAI4299853.1"/>
    <property type="molecule type" value="Genomic_DNA"/>
</dbReference>
<evidence type="ECO:0000313" key="1">
    <source>
        <dbReference type="EMBL" id="KAI4299853.1"/>
    </source>
</evidence>
<keyword evidence="2" id="KW-1185">Reference proteome</keyword>
<sequence length="345" mass="38907">MTCSGEGRACDLSTQFTAFISTMICRMAISTTSLCEVNDANGIYGLVKEFVELAAKLSLGEVLGPLRKLDLFGYGKRIQEVVAWFDQVVEGIMKEHEENFEGRTKDMMDILLQVYRDPNAEIKLTRKNIKSFFLDFFLAGTDTSAVTLQWTMAEIINHPQVLNKLRAEMDSVLGSTRLVNESDVPNLPYLQAVVKEVLRLHPAIPVNVREPAEDCIVNGYDLKAHTRVMFNFYAIMRDPEVWPNPDKFIPERFLVNRSEINGRDQLVMDKKGQDFTYIPFGRGRRGCPGESLALTVIHATVGALIQCFDWKIDGGYKVNMEEGSGFSLVLAKPLVVHPITRFNPF</sequence>
<reference evidence="1 2" key="1">
    <citation type="journal article" date="2022" name="DNA Res.">
        <title>Chromosomal-level genome assembly of the orchid tree Bauhinia variegata (Leguminosae; Cercidoideae) supports the allotetraploid origin hypothesis of Bauhinia.</title>
        <authorList>
            <person name="Zhong Y."/>
            <person name="Chen Y."/>
            <person name="Zheng D."/>
            <person name="Pang J."/>
            <person name="Liu Y."/>
            <person name="Luo S."/>
            <person name="Meng S."/>
            <person name="Qian L."/>
            <person name="Wei D."/>
            <person name="Dai S."/>
            <person name="Zhou R."/>
        </authorList>
    </citation>
    <scope>NUCLEOTIDE SEQUENCE [LARGE SCALE GENOMIC DNA]</scope>
    <source>
        <strain evidence="1">BV-YZ2020</strain>
    </source>
</reference>
<organism evidence="1 2">
    <name type="scientific">Bauhinia variegata</name>
    <name type="common">Purple orchid tree</name>
    <name type="synonym">Phanera variegata</name>
    <dbReference type="NCBI Taxonomy" id="167791"/>
    <lineage>
        <taxon>Eukaryota</taxon>
        <taxon>Viridiplantae</taxon>
        <taxon>Streptophyta</taxon>
        <taxon>Embryophyta</taxon>
        <taxon>Tracheophyta</taxon>
        <taxon>Spermatophyta</taxon>
        <taxon>Magnoliopsida</taxon>
        <taxon>eudicotyledons</taxon>
        <taxon>Gunneridae</taxon>
        <taxon>Pentapetalae</taxon>
        <taxon>rosids</taxon>
        <taxon>fabids</taxon>
        <taxon>Fabales</taxon>
        <taxon>Fabaceae</taxon>
        <taxon>Cercidoideae</taxon>
        <taxon>Cercideae</taxon>
        <taxon>Bauhiniinae</taxon>
        <taxon>Bauhinia</taxon>
    </lineage>
</organism>
<gene>
    <name evidence="1" type="ORF">L6164_033275</name>
</gene>
<protein>
    <submittedName>
        <fullName evidence="1">Uncharacterized protein</fullName>
    </submittedName>
</protein>
<comment type="caution">
    <text evidence="1">The sequence shown here is derived from an EMBL/GenBank/DDBJ whole genome shotgun (WGS) entry which is preliminary data.</text>
</comment>
<name>A0ACB9KRM2_BAUVA</name>
<evidence type="ECO:0000313" key="2">
    <source>
        <dbReference type="Proteomes" id="UP000828941"/>
    </source>
</evidence>